<proteinExistence type="inferred from homology"/>
<dbReference type="PANTHER" id="PTHR21716">
    <property type="entry name" value="TRANSMEMBRANE PROTEIN"/>
    <property type="match status" value="1"/>
</dbReference>
<evidence type="ECO:0000256" key="3">
    <source>
        <dbReference type="ARBA" id="ARBA00022692"/>
    </source>
</evidence>
<sequence>MDRATLQSRVFLAILATVTIAFFVLLRPFYSAIFWAATLAVLFWPVHQRVLARMPQRPNSASLLTLLICLLVVIIPLLLVLTSLIQELLQFYANFGRDSNSLRHYYQQIVAAIPPQVWAWLDRLGLSTFADIQPKLIEAANQAMRALSAKAVSFGQNTLEFGLAFTLMLYLLFFFFRDGAALIDLVRHAIPVDKRYSHQLAGKFSAVVKATIKGNIVVAMVQGTLGGLMFWGMGLQGPILWGVVMAVLSLLPAVGAGLVWAPVAIYLLATGATLKGIIMIAIGVGVIGLVDNLLRPILVGKETKMPDYLVLLSTLGGISLFGITGFVAGPVIAALFMAIWAIFITKKEANNLG</sequence>
<dbReference type="Proteomes" id="UP000267035">
    <property type="component" value="Unassembled WGS sequence"/>
</dbReference>
<dbReference type="PANTHER" id="PTHR21716:SF4">
    <property type="entry name" value="TRANSMEMBRANE PROTEIN 245"/>
    <property type="match status" value="1"/>
</dbReference>
<feature type="transmembrane region" description="Helical" evidence="6">
    <location>
        <begin position="63"/>
        <end position="85"/>
    </location>
</feature>
<dbReference type="GO" id="GO:0016020">
    <property type="term" value="C:membrane"/>
    <property type="evidence" value="ECO:0007669"/>
    <property type="project" value="UniProtKB-SubCell"/>
</dbReference>
<dbReference type="Pfam" id="PF01594">
    <property type="entry name" value="AI-2E_transport"/>
    <property type="match status" value="1"/>
</dbReference>
<dbReference type="InterPro" id="IPR002549">
    <property type="entry name" value="AI-2E-like"/>
</dbReference>
<feature type="transmembrane region" description="Helical" evidence="6">
    <location>
        <begin position="163"/>
        <end position="186"/>
    </location>
</feature>
<dbReference type="Proteomes" id="UP000267521">
    <property type="component" value="Unassembled WGS sequence"/>
</dbReference>
<evidence type="ECO:0000313" key="10">
    <source>
        <dbReference type="Proteomes" id="UP000267521"/>
    </source>
</evidence>
<evidence type="ECO:0000313" key="8">
    <source>
        <dbReference type="EMBL" id="RMW99684.1"/>
    </source>
</evidence>
<feature type="transmembrane region" description="Helical" evidence="6">
    <location>
        <begin position="32"/>
        <end position="51"/>
    </location>
</feature>
<comment type="similarity">
    <text evidence="2">Belongs to the autoinducer-2 exporter (AI-2E) (TC 2.A.86) family.</text>
</comment>
<organism evidence="7 10">
    <name type="scientific">Allofranklinella schreckenbergeri</name>
    <dbReference type="NCBI Taxonomy" id="1076744"/>
    <lineage>
        <taxon>Bacteria</taxon>
        <taxon>Pseudomonadati</taxon>
        <taxon>Pseudomonadota</taxon>
        <taxon>Betaproteobacteria</taxon>
        <taxon>Burkholderiales</taxon>
        <taxon>Comamonadaceae</taxon>
        <taxon>Allofranklinella</taxon>
    </lineage>
</organism>
<comment type="subcellular location">
    <subcellularLocation>
        <location evidence="1">Membrane</location>
        <topology evidence="1">Multi-pass membrane protein</topology>
    </subcellularLocation>
</comment>
<protein>
    <submittedName>
        <fullName evidence="7">AI-2E family transporter</fullName>
    </submittedName>
</protein>
<gene>
    <name evidence="8" type="ORF">EBQ25_06340</name>
    <name evidence="7" type="ORF">EBQ26_05090</name>
</gene>
<dbReference type="EMBL" id="RDQM01000005">
    <property type="protein sequence ID" value="RMW99168.1"/>
    <property type="molecule type" value="Genomic_DNA"/>
</dbReference>
<keyword evidence="4 6" id="KW-1133">Transmembrane helix</keyword>
<name>A0A3M6Q9U7_9BURK</name>
<evidence type="ECO:0000313" key="9">
    <source>
        <dbReference type="Proteomes" id="UP000267035"/>
    </source>
</evidence>
<comment type="caution">
    <text evidence="7">The sequence shown here is derived from an EMBL/GenBank/DDBJ whole genome shotgun (WGS) entry which is preliminary data.</text>
</comment>
<accession>A0A3M6QA23</accession>
<accession>A0A3M6Q9U7</accession>
<feature type="transmembrane region" description="Helical" evidence="6">
    <location>
        <begin position="276"/>
        <end position="298"/>
    </location>
</feature>
<dbReference type="EMBL" id="RDQL01000007">
    <property type="protein sequence ID" value="RMW99684.1"/>
    <property type="molecule type" value="Genomic_DNA"/>
</dbReference>
<feature type="transmembrane region" description="Helical" evidence="6">
    <location>
        <begin position="239"/>
        <end position="269"/>
    </location>
</feature>
<evidence type="ECO:0000256" key="6">
    <source>
        <dbReference type="SAM" id="Phobius"/>
    </source>
</evidence>
<feature type="transmembrane region" description="Helical" evidence="6">
    <location>
        <begin position="318"/>
        <end position="343"/>
    </location>
</feature>
<evidence type="ECO:0000256" key="1">
    <source>
        <dbReference type="ARBA" id="ARBA00004141"/>
    </source>
</evidence>
<keyword evidence="3 6" id="KW-0812">Transmembrane</keyword>
<feature type="transmembrane region" description="Helical" evidence="6">
    <location>
        <begin position="207"/>
        <end position="233"/>
    </location>
</feature>
<dbReference type="RefSeq" id="WP_122237946.1">
    <property type="nucleotide sequence ID" value="NZ_RDQL01000007.1"/>
</dbReference>
<reference evidence="9 10" key="1">
    <citation type="submission" date="2018-10" db="EMBL/GenBank/DDBJ databases">
        <title>Comamonadaceae CDC group NO-1 genome sequencing and assembly.</title>
        <authorList>
            <person name="Bernier A.-M."/>
            <person name="Bernard K."/>
        </authorList>
    </citation>
    <scope>NUCLEOTIDE SEQUENCE [LARGE SCALE GENOMIC DNA]</scope>
    <source>
        <strain evidence="8 9">NML161473</strain>
        <strain evidence="7 10">NML970147</strain>
    </source>
</reference>
<evidence type="ECO:0000313" key="7">
    <source>
        <dbReference type="EMBL" id="RMW99168.1"/>
    </source>
</evidence>
<keyword evidence="5 6" id="KW-0472">Membrane</keyword>
<evidence type="ECO:0000256" key="4">
    <source>
        <dbReference type="ARBA" id="ARBA00022989"/>
    </source>
</evidence>
<keyword evidence="9" id="KW-1185">Reference proteome</keyword>
<dbReference type="AlphaFoldDB" id="A0A3M6Q9U7"/>
<evidence type="ECO:0000256" key="5">
    <source>
        <dbReference type="ARBA" id="ARBA00023136"/>
    </source>
</evidence>
<feature type="transmembrane region" description="Helical" evidence="6">
    <location>
        <begin position="9"/>
        <end position="26"/>
    </location>
</feature>
<evidence type="ECO:0000256" key="2">
    <source>
        <dbReference type="ARBA" id="ARBA00009773"/>
    </source>
</evidence>